<feature type="non-terminal residue" evidence="1">
    <location>
        <position position="400"/>
    </location>
</feature>
<dbReference type="PANTHER" id="PTHR46586">
    <property type="entry name" value="ANKYRIN REPEAT-CONTAINING PROTEIN"/>
    <property type="match status" value="1"/>
</dbReference>
<dbReference type="PANTHER" id="PTHR46586:SF3">
    <property type="entry name" value="ANKYRIN REPEAT-CONTAINING PROTEIN"/>
    <property type="match status" value="1"/>
</dbReference>
<dbReference type="InterPro" id="IPR036770">
    <property type="entry name" value="Ankyrin_rpt-contain_sf"/>
</dbReference>
<reference evidence="1 2" key="1">
    <citation type="submission" date="2016-07" db="EMBL/GenBank/DDBJ databases">
        <title>Pervasive Adenine N6-methylation of Active Genes in Fungi.</title>
        <authorList>
            <consortium name="DOE Joint Genome Institute"/>
            <person name="Mondo S.J."/>
            <person name="Dannebaum R.O."/>
            <person name="Kuo R.C."/>
            <person name="Labutti K."/>
            <person name="Haridas S."/>
            <person name="Kuo A."/>
            <person name="Salamov A."/>
            <person name="Ahrendt S.R."/>
            <person name="Lipzen A."/>
            <person name="Sullivan W."/>
            <person name="Andreopoulos W.B."/>
            <person name="Clum A."/>
            <person name="Lindquist E."/>
            <person name="Daum C."/>
            <person name="Ramamoorthy G.K."/>
            <person name="Gryganskyi A."/>
            <person name="Culley D."/>
            <person name="Magnuson J.K."/>
            <person name="James T.Y."/>
            <person name="O'Malley M.A."/>
            <person name="Stajich J.E."/>
            <person name="Spatafora J.W."/>
            <person name="Visel A."/>
            <person name="Grigoriev I.V."/>
        </authorList>
    </citation>
    <scope>NUCLEOTIDE SEQUENCE [LARGE SCALE GENOMIC DNA]</scope>
    <source>
        <strain evidence="1 2">PL171</strain>
    </source>
</reference>
<dbReference type="SUPFAM" id="SSF48403">
    <property type="entry name" value="Ankyrin repeat"/>
    <property type="match status" value="1"/>
</dbReference>
<keyword evidence="2" id="KW-1185">Reference proteome</keyword>
<dbReference type="Gene3D" id="1.25.40.20">
    <property type="entry name" value="Ankyrin repeat-containing domain"/>
    <property type="match status" value="1"/>
</dbReference>
<name>A0A1Y2H8R2_9FUNG</name>
<organism evidence="1 2">
    <name type="scientific">Catenaria anguillulae PL171</name>
    <dbReference type="NCBI Taxonomy" id="765915"/>
    <lineage>
        <taxon>Eukaryota</taxon>
        <taxon>Fungi</taxon>
        <taxon>Fungi incertae sedis</taxon>
        <taxon>Blastocladiomycota</taxon>
        <taxon>Blastocladiomycetes</taxon>
        <taxon>Blastocladiales</taxon>
        <taxon>Catenariaceae</taxon>
        <taxon>Catenaria</taxon>
    </lineage>
</organism>
<proteinExistence type="predicted"/>
<evidence type="ECO:0000313" key="1">
    <source>
        <dbReference type="EMBL" id="ORZ30949.1"/>
    </source>
</evidence>
<dbReference type="AlphaFoldDB" id="A0A1Y2H8R2"/>
<dbReference type="EMBL" id="MCFL01000071">
    <property type="protein sequence ID" value="ORZ30949.1"/>
    <property type="molecule type" value="Genomic_DNA"/>
</dbReference>
<accession>A0A1Y2H8R2</accession>
<evidence type="ECO:0000313" key="2">
    <source>
        <dbReference type="Proteomes" id="UP000193411"/>
    </source>
</evidence>
<dbReference type="Proteomes" id="UP000193411">
    <property type="component" value="Unassembled WGS sequence"/>
</dbReference>
<sequence length="400" mass="45342">MYTALDSGDLDLLDWIHASEDPLIPDRTDGPWAGFEPFDIVCRNGNVNVLDWLFANGYQFPLSAEKRASLTSSAIHHGHFAVVKNLMRKGLVDNMSMRDWNDCVVSACKNGDFVLLDLLESRCTGSSAPDPRKVAKTQLTGALRGAFYQGRVDVIEWWLFKSSSLKHLFDLNQGKPYLDACKNEVSKFETLSALETWHRAGQPIDYAECIHEASIHGRVDVLDWLLHSTSASEEDFVKAWSVEGEYEDPYGDLYAHYAFDIDNHGKSLVWWRATLPHVAALPVNRGPYENPIHAHYLQHMLNNSSVDLLDPLSAMCEKYGWVVGLLGYWKKMGREQELDQFAHYYLKVASDGGYLEVLDWWQASGLTMECPEDVLSGKTQIRKSVKEWWAKSGLVDDSQF</sequence>
<protein>
    <submittedName>
        <fullName evidence="1">Uncharacterized protein</fullName>
    </submittedName>
</protein>
<gene>
    <name evidence="1" type="ORF">BCR44DRAFT_329365</name>
</gene>
<dbReference type="InterPro" id="IPR052050">
    <property type="entry name" value="SecEffector_AnkRepeat"/>
</dbReference>
<comment type="caution">
    <text evidence="1">The sequence shown here is derived from an EMBL/GenBank/DDBJ whole genome shotgun (WGS) entry which is preliminary data.</text>
</comment>